<comment type="caution">
    <text evidence="4">The sequence shown here is derived from an EMBL/GenBank/DDBJ whole genome shotgun (WGS) entry which is preliminary data.</text>
</comment>
<evidence type="ECO:0000313" key="5">
    <source>
        <dbReference type="Proteomes" id="UP000252893"/>
    </source>
</evidence>
<keyword evidence="1" id="KW-0862">Zinc</keyword>
<dbReference type="PROSITE" id="PS50966">
    <property type="entry name" value="ZF_SWIM"/>
    <property type="match status" value="1"/>
</dbReference>
<accession>A0A366DKL6</accession>
<dbReference type="AlphaFoldDB" id="A0A366DKL6"/>
<sequence length="110" mass="11798">MLKFEISSSDGTGTYTVTIQGQPGSVKMFCTCAAGEKGTSCKHRLNLLDGDYSAIQSNNADELQVLSSWLPGSSLERSITVLQSADKELEKAKRQVTAAKKQLGLAMRNG</sequence>
<dbReference type="RefSeq" id="WP_113946228.1">
    <property type="nucleotide sequence ID" value="NZ_JBHEEG010000005.1"/>
</dbReference>
<evidence type="ECO:0000259" key="3">
    <source>
        <dbReference type="PROSITE" id="PS50966"/>
    </source>
</evidence>
<keyword evidence="1" id="KW-0863">Zinc-finger</keyword>
<keyword evidence="5" id="KW-1185">Reference proteome</keyword>
<feature type="domain" description="SWIM-type" evidence="3">
    <location>
        <begin position="15"/>
        <end position="52"/>
    </location>
</feature>
<evidence type="ECO:0000256" key="1">
    <source>
        <dbReference type="PROSITE-ProRule" id="PRU00325"/>
    </source>
</evidence>
<reference evidence="4 5" key="1">
    <citation type="submission" date="2018-06" db="EMBL/GenBank/DDBJ databases">
        <title>Genomic Encyclopedia of Type Strains, Phase IV (KMG-IV): sequencing the most valuable type-strain genomes for metagenomic binning, comparative biology and taxonomic classification.</title>
        <authorList>
            <person name="Goeker M."/>
        </authorList>
    </citation>
    <scope>NUCLEOTIDE SEQUENCE [LARGE SCALE GENOMIC DNA]</scope>
    <source>
        <strain evidence="4 5">DSM 25619</strain>
    </source>
</reference>
<gene>
    <name evidence="4" type="ORF">DFR47_11336</name>
</gene>
<dbReference type="OrthoDB" id="8450345at2"/>
<dbReference type="GO" id="GO:0008270">
    <property type="term" value="F:zinc ion binding"/>
    <property type="evidence" value="ECO:0007669"/>
    <property type="project" value="UniProtKB-KW"/>
</dbReference>
<protein>
    <recommendedName>
        <fullName evidence="3">SWIM-type domain-containing protein</fullName>
    </recommendedName>
</protein>
<evidence type="ECO:0000313" key="4">
    <source>
        <dbReference type="EMBL" id="RBO90475.1"/>
    </source>
</evidence>
<keyword evidence="1" id="KW-0479">Metal-binding</keyword>
<evidence type="ECO:0000256" key="2">
    <source>
        <dbReference type="SAM" id="Coils"/>
    </source>
</evidence>
<feature type="coiled-coil region" evidence="2">
    <location>
        <begin position="75"/>
        <end position="109"/>
    </location>
</feature>
<name>A0A366DKL6_9HYPH</name>
<dbReference type="EMBL" id="QNRH01000013">
    <property type="protein sequence ID" value="RBO90475.1"/>
    <property type="molecule type" value="Genomic_DNA"/>
</dbReference>
<proteinExistence type="predicted"/>
<keyword evidence="2" id="KW-0175">Coiled coil</keyword>
<dbReference type="Proteomes" id="UP000252893">
    <property type="component" value="Unassembled WGS sequence"/>
</dbReference>
<organism evidence="4 5">
    <name type="scientific">Pseudochrobactrum asaccharolyticum</name>
    <dbReference type="NCBI Taxonomy" id="354351"/>
    <lineage>
        <taxon>Bacteria</taxon>
        <taxon>Pseudomonadati</taxon>
        <taxon>Pseudomonadota</taxon>
        <taxon>Alphaproteobacteria</taxon>
        <taxon>Hyphomicrobiales</taxon>
        <taxon>Brucellaceae</taxon>
        <taxon>Pseudochrobactrum</taxon>
    </lineage>
</organism>
<dbReference type="InterPro" id="IPR007527">
    <property type="entry name" value="Znf_SWIM"/>
</dbReference>